<feature type="region of interest" description="Disordered" evidence="1">
    <location>
        <begin position="1"/>
        <end position="62"/>
    </location>
</feature>
<protein>
    <submittedName>
        <fullName evidence="3">J domain-containing protein</fullName>
    </submittedName>
</protein>
<reference evidence="2" key="1">
    <citation type="submission" date="2013-12" db="EMBL/GenBank/DDBJ databases">
        <authorList>
            <person name="Aslett M."/>
        </authorList>
    </citation>
    <scope>NUCLEOTIDE SEQUENCE [LARGE SCALE GENOMIC DNA]</scope>
    <source>
        <strain evidence="2">Lindley</strain>
    </source>
</reference>
<evidence type="ECO:0000256" key="1">
    <source>
        <dbReference type="SAM" id="MobiDB-lite"/>
    </source>
</evidence>
<reference evidence="2" key="2">
    <citation type="submission" date="2014-05" db="EMBL/GenBank/DDBJ databases">
        <title>The genome and life-stage specific transcriptomes of Globodera pallida elucidate key aspects of plant parasitism by a cyst nematode.</title>
        <authorList>
            <person name="Cotton J.A."/>
            <person name="Lilley C.J."/>
            <person name="Jones L.M."/>
            <person name="Kikuchi T."/>
            <person name="Reid A.J."/>
            <person name="Thorpe P."/>
            <person name="Tsai I.J."/>
            <person name="Beasley H."/>
            <person name="Blok V."/>
            <person name="Cock P.J.A."/>
            <person name="Van den Akker S.E."/>
            <person name="Holroyd N."/>
            <person name="Hunt M."/>
            <person name="Mantelin S."/>
            <person name="Naghra H."/>
            <person name="Pain A."/>
            <person name="Palomares-Rius J.E."/>
            <person name="Zarowiecki M."/>
            <person name="Berriman M."/>
            <person name="Jones J.T."/>
            <person name="Urwin P.E."/>
        </authorList>
    </citation>
    <scope>NUCLEOTIDE SEQUENCE [LARGE SCALE GENOMIC DNA]</scope>
    <source>
        <strain evidence="2">Lindley</strain>
    </source>
</reference>
<evidence type="ECO:0000313" key="3">
    <source>
        <dbReference type="WBParaSite" id="GPLIN_000993900"/>
    </source>
</evidence>
<feature type="compositionally biased region" description="Basic and acidic residues" evidence="1">
    <location>
        <begin position="1"/>
        <end position="10"/>
    </location>
</feature>
<dbReference type="SUPFAM" id="SSF46565">
    <property type="entry name" value="Chaperone J-domain"/>
    <property type="match status" value="1"/>
</dbReference>
<keyword evidence="2" id="KW-1185">Reference proteome</keyword>
<organism evidence="2 3">
    <name type="scientific">Globodera pallida</name>
    <name type="common">Potato cyst nematode worm</name>
    <name type="synonym">Heterodera pallida</name>
    <dbReference type="NCBI Taxonomy" id="36090"/>
    <lineage>
        <taxon>Eukaryota</taxon>
        <taxon>Metazoa</taxon>
        <taxon>Ecdysozoa</taxon>
        <taxon>Nematoda</taxon>
        <taxon>Chromadorea</taxon>
        <taxon>Rhabditida</taxon>
        <taxon>Tylenchina</taxon>
        <taxon>Tylenchomorpha</taxon>
        <taxon>Tylenchoidea</taxon>
        <taxon>Heteroderidae</taxon>
        <taxon>Heteroderinae</taxon>
        <taxon>Globodera</taxon>
    </lineage>
</organism>
<feature type="compositionally biased region" description="Basic and acidic residues" evidence="1">
    <location>
        <begin position="20"/>
        <end position="40"/>
    </location>
</feature>
<sequence>MLEYHTDKNPDGAVMSEAFSKAKETLTDPRSRAFYDEHQRSSGGGRHSGDYDEMSKPPEFPTFTAMLKNSNCEDQLKQFTGAEIEIPLKCVRHKRHTATCAVAALPWPTATVTRNLPLRGLKDRGKLY</sequence>
<feature type="compositionally biased region" description="Basic and acidic residues" evidence="1">
    <location>
        <begin position="47"/>
        <end position="56"/>
    </location>
</feature>
<dbReference type="WBParaSite" id="GPLIN_000993900">
    <property type="protein sequence ID" value="GPLIN_000993900"/>
    <property type="gene ID" value="GPLIN_000993900"/>
</dbReference>
<name>A0A183CAN8_GLOPA</name>
<evidence type="ECO:0000313" key="2">
    <source>
        <dbReference type="Proteomes" id="UP000050741"/>
    </source>
</evidence>
<reference evidence="3" key="3">
    <citation type="submission" date="2016-06" db="UniProtKB">
        <authorList>
            <consortium name="WormBaseParasite"/>
        </authorList>
    </citation>
    <scope>IDENTIFICATION</scope>
</reference>
<dbReference type="Gene3D" id="1.10.287.110">
    <property type="entry name" value="DnaJ domain"/>
    <property type="match status" value="1"/>
</dbReference>
<dbReference type="AlphaFoldDB" id="A0A183CAN8"/>
<dbReference type="InterPro" id="IPR036869">
    <property type="entry name" value="J_dom_sf"/>
</dbReference>
<proteinExistence type="predicted"/>
<accession>A0A183CAN8</accession>
<dbReference type="Proteomes" id="UP000050741">
    <property type="component" value="Unassembled WGS sequence"/>
</dbReference>